<dbReference type="AlphaFoldDB" id="A0A7Z9D6Y3"/>
<dbReference type="PANTHER" id="PTHR10291:SF0">
    <property type="entry name" value="DEHYDRODOLICHYL DIPHOSPHATE SYNTHASE 2"/>
    <property type="match status" value="1"/>
</dbReference>
<proteinExistence type="inferred from homology"/>
<feature type="active site" evidence="2">
    <location>
        <position position="31"/>
    </location>
</feature>
<organism evidence="3 4">
    <name type="scientific">Rothia aeria</name>
    <dbReference type="NCBI Taxonomy" id="172042"/>
    <lineage>
        <taxon>Bacteria</taxon>
        <taxon>Bacillati</taxon>
        <taxon>Actinomycetota</taxon>
        <taxon>Actinomycetes</taxon>
        <taxon>Micrococcales</taxon>
        <taxon>Micrococcaceae</taxon>
        <taxon>Rothia</taxon>
    </lineage>
</organism>
<dbReference type="Gene3D" id="3.40.1180.10">
    <property type="entry name" value="Decaprenyl diphosphate synthase-like"/>
    <property type="match status" value="1"/>
</dbReference>
<evidence type="ECO:0000313" key="4">
    <source>
        <dbReference type="Proteomes" id="UP000282386"/>
    </source>
</evidence>
<feature type="binding site" evidence="2">
    <location>
        <position position="199"/>
    </location>
    <ligand>
        <name>substrate</name>
    </ligand>
</feature>
<comment type="cofactor">
    <cofactor evidence="2">
        <name>Mg(2+)</name>
        <dbReference type="ChEBI" id="CHEBI:18420"/>
    </cofactor>
    <text evidence="2">Binds 2 magnesium ions per subunit.</text>
</comment>
<evidence type="ECO:0000313" key="3">
    <source>
        <dbReference type="EMBL" id="VEI23028.1"/>
    </source>
</evidence>
<sequence length="261" mass="29586">MPIKPPPHPTGTTPPPIPKKFIPQHVAIVMDGNGRWANERGLPRNEGHRAGETALLDVVAGAIEMGIPYISAYAFSTENWKRSPSEVAFIMRFSTEVLNRQLETLKSWGVRIRWAGRRPKLWKNVIEQLEQCERETRNNTICTLTMCVNYGGRAEIADAAAAIARDVQAGTLKPNAITEKTFQKYLDEPDLPDVDLFLRSSGEQRISNFLLWQSAYAEMVFMNVLWPDVDRRTLYKAVEEYAHRDRRYGGATDKIPAQTTN</sequence>
<keyword evidence="1 2" id="KW-0808">Transferase</keyword>
<feature type="binding site" evidence="2">
    <location>
        <position position="36"/>
    </location>
    <ligand>
        <name>substrate</name>
    </ligand>
</feature>
<evidence type="ECO:0000256" key="1">
    <source>
        <dbReference type="ARBA" id="ARBA00022679"/>
    </source>
</evidence>
<comment type="similarity">
    <text evidence="2">Belongs to the UPP synthase family.</text>
</comment>
<feature type="binding site" evidence="2">
    <location>
        <position position="44"/>
    </location>
    <ligand>
        <name>substrate</name>
    </ligand>
</feature>
<dbReference type="EC" id="2.5.1.-" evidence="2"/>
<feature type="binding site" evidence="2">
    <location>
        <position position="80"/>
    </location>
    <ligand>
        <name>substrate</name>
    </ligand>
</feature>
<dbReference type="RefSeq" id="WP_052029822.1">
    <property type="nucleotide sequence ID" value="NZ_CAJPQC010000001.1"/>
</dbReference>
<dbReference type="SUPFAM" id="SSF64005">
    <property type="entry name" value="Undecaprenyl diphosphate synthase"/>
    <property type="match status" value="1"/>
</dbReference>
<evidence type="ECO:0000256" key="2">
    <source>
        <dbReference type="HAMAP-Rule" id="MF_01139"/>
    </source>
</evidence>
<dbReference type="GO" id="GO:0008834">
    <property type="term" value="F:ditrans,polycis-undecaprenyl-diphosphate synthase [(2E,6E)-farnesyl-diphosphate specific] activity"/>
    <property type="evidence" value="ECO:0007669"/>
    <property type="project" value="TreeGrafter"/>
</dbReference>
<comment type="subunit">
    <text evidence="2">Homodimer.</text>
</comment>
<dbReference type="Proteomes" id="UP000282386">
    <property type="component" value="Chromosome"/>
</dbReference>
<feature type="active site" description="Proton acceptor" evidence="2">
    <location>
        <position position="79"/>
    </location>
</feature>
<dbReference type="HAMAP" id="MF_01139">
    <property type="entry name" value="ISPT"/>
    <property type="match status" value="1"/>
</dbReference>
<dbReference type="NCBIfam" id="NF011404">
    <property type="entry name" value="PRK14829.1"/>
    <property type="match status" value="1"/>
</dbReference>
<dbReference type="GO" id="GO:0033850">
    <property type="term" value="F:Z-farnesyl diphosphate synthase activity"/>
    <property type="evidence" value="ECO:0007669"/>
    <property type="project" value="TreeGrafter"/>
</dbReference>
<dbReference type="GO" id="GO:0005886">
    <property type="term" value="C:plasma membrane"/>
    <property type="evidence" value="ECO:0007669"/>
    <property type="project" value="TreeGrafter"/>
</dbReference>
<feature type="binding site" evidence="2">
    <location>
        <begin position="76"/>
        <end position="78"/>
    </location>
    <ligand>
        <name>substrate</name>
    </ligand>
</feature>
<accession>A0A7Z9D6Y3</accession>
<dbReference type="InterPro" id="IPR001441">
    <property type="entry name" value="UPP_synth-like"/>
</dbReference>
<dbReference type="EMBL" id="LR134479">
    <property type="protein sequence ID" value="VEI23028.1"/>
    <property type="molecule type" value="Genomic_DNA"/>
</dbReference>
<dbReference type="CDD" id="cd00475">
    <property type="entry name" value="Cis_IPPS"/>
    <property type="match status" value="1"/>
</dbReference>
<dbReference type="GO" id="GO:0000287">
    <property type="term" value="F:magnesium ion binding"/>
    <property type="evidence" value="ECO:0007669"/>
    <property type="project" value="UniProtKB-UniRule"/>
</dbReference>
<dbReference type="NCBIfam" id="TIGR00055">
    <property type="entry name" value="uppS"/>
    <property type="match status" value="1"/>
</dbReference>
<feature type="binding site" evidence="2">
    <location>
        <position position="31"/>
    </location>
    <ligand>
        <name>Mg(2+)</name>
        <dbReference type="ChEBI" id="CHEBI:18420"/>
    </ligand>
</feature>
<name>A0A7Z9D6Y3_9MICC</name>
<feature type="binding site" evidence="2">
    <location>
        <begin position="205"/>
        <end position="207"/>
    </location>
    <ligand>
        <name>substrate</name>
    </ligand>
</feature>
<dbReference type="PROSITE" id="PS01066">
    <property type="entry name" value="UPP_SYNTHASE"/>
    <property type="match status" value="1"/>
</dbReference>
<dbReference type="FunFam" id="3.40.1180.10:FF:000001">
    <property type="entry name" value="(2E,6E)-farnesyl-diphosphate-specific ditrans,polycis-undecaprenyl-diphosphate synthase"/>
    <property type="match status" value="1"/>
</dbReference>
<dbReference type="PANTHER" id="PTHR10291">
    <property type="entry name" value="DEHYDRODOLICHYL DIPHOSPHATE SYNTHASE FAMILY MEMBER"/>
    <property type="match status" value="1"/>
</dbReference>
<keyword evidence="2" id="KW-0460">Magnesium</keyword>
<dbReference type="GO" id="GO:0030145">
    <property type="term" value="F:manganese ion binding"/>
    <property type="evidence" value="ECO:0007669"/>
    <property type="project" value="TreeGrafter"/>
</dbReference>
<dbReference type="Pfam" id="PF01255">
    <property type="entry name" value="Prenyltransf"/>
    <property type="match status" value="1"/>
</dbReference>
<dbReference type="InterPro" id="IPR036424">
    <property type="entry name" value="UPP_synth-like_sf"/>
</dbReference>
<dbReference type="GO" id="GO:0005829">
    <property type="term" value="C:cytosol"/>
    <property type="evidence" value="ECO:0007669"/>
    <property type="project" value="TreeGrafter"/>
</dbReference>
<feature type="binding site" evidence="2">
    <location>
        <begin position="32"/>
        <end position="35"/>
    </location>
    <ligand>
        <name>substrate</name>
    </ligand>
</feature>
<protein>
    <recommendedName>
        <fullName evidence="2">Isoprenyl transferase</fullName>
        <ecNumber evidence="2">2.5.1.-</ecNumber>
    </recommendedName>
</protein>
<reference evidence="3 4" key="1">
    <citation type="submission" date="2018-12" db="EMBL/GenBank/DDBJ databases">
        <authorList>
            <consortium name="Pathogen Informatics"/>
        </authorList>
    </citation>
    <scope>NUCLEOTIDE SEQUENCE [LARGE SCALE GENOMIC DNA]</scope>
    <source>
        <strain evidence="3 4">NCTC10207</strain>
    </source>
</reference>
<gene>
    <name evidence="3" type="primary">uppS</name>
    <name evidence="3" type="ORF">NCTC10207_01125</name>
</gene>
<feature type="binding site" evidence="2">
    <location>
        <position position="218"/>
    </location>
    <ligand>
        <name>Mg(2+)</name>
        <dbReference type="ChEBI" id="CHEBI:18420"/>
    </ligand>
</feature>
<comment type="function">
    <text evidence="2">Catalyzes the condensation of isopentenyl diphosphate (IPP) with allylic pyrophosphates generating different type of terpenoids.</text>
</comment>
<dbReference type="GO" id="GO:0016094">
    <property type="term" value="P:polyprenol biosynthetic process"/>
    <property type="evidence" value="ECO:0007669"/>
    <property type="project" value="TreeGrafter"/>
</dbReference>
<dbReference type="InterPro" id="IPR018520">
    <property type="entry name" value="UPP_synth-like_CS"/>
</dbReference>
<feature type="binding site" evidence="2">
    <location>
        <position position="82"/>
    </location>
    <ligand>
        <name>substrate</name>
    </ligand>
</feature>
<feature type="binding site" evidence="2">
    <location>
        <position position="48"/>
    </location>
    <ligand>
        <name>substrate</name>
    </ligand>
</feature>
<keyword evidence="2" id="KW-0479">Metal-binding</keyword>